<protein>
    <submittedName>
        <fullName evidence="1">Uncharacterized protein</fullName>
    </submittedName>
</protein>
<evidence type="ECO:0000313" key="1">
    <source>
        <dbReference type="EMBL" id="KAH7846790.1"/>
    </source>
</evidence>
<proteinExistence type="predicted"/>
<dbReference type="EMBL" id="CM037155">
    <property type="protein sequence ID" value="KAH7846790.1"/>
    <property type="molecule type" value="Genomic_DNA"/>
</dbReference>
<keyword evidence="2" id="KW-1185">Reference proteome</keyword>
<reference evidence="1 2" key="1">
    <citation type="journal article" date="2021" name="Hortic Res">
        <title>High-quality reference genome and annotation aids understanding of berry development for evergreen blueberry (Vaccinium darrowii).</title>
        <authorList>
            <person name="Yu J."/>
            <person name="Hulse-Kemp A.M."/>
            <person name="Babiker E."/>
            <person name="Staton M."/>
        </authorList>
    </citation>
    <scope>NUCLEOTIDE SEQUENCE [LARGE SCALE GENOMIC DNA]</scope>
    <source>
        <strain evidence="2">cv. NJ 8807/NJ 8810</strain>
        <tissue evidence="1">Young leaf</tissue>
    </source>
</reference>
<name>A0ACB7Y1J1_9ERIC</name>
<dbReference type="Proteomes" id="UP000828048">
    <property type="component" value="Chromosome 5"/>
</dbReference>
<accession>A0ACB7Y1J1</accession>
<sequence>MGNCLFLESPVENHSPITTRPSTPVVEKAIKHNNSSNNNRHGAENRGSPAVGGGRAAEKELPPAGQIITPNLKMFTYGELRSATRSFKPDSQVGEGGFGKVFMGWVDSKTYAPSKVGVGMPVAVKKSNPDSWQGLQEWKAEVQFLGKFSHPNLVKLLGYCWEEKQFLLVYEYMEGGSLESHLFRRGGDSISWETRLNIATGAARGLAFLHTTEKQVIYRDFKASNILLDKDFNAKLSDFGLAKLGPDDGDSHVTTRILGTYGYAAPEYIATGHLYVKSDVYGFGVVLLELLTGLKVVDLNRPNGSHNLIDWAKPFLAEKRKLKKIMDPRLENQYPPKAAFQATELVLKCLESEPKHRPSMEEVLVTLQEINSIKMNPTPSKASEKRIAAHCHRQEPGNSHRSSHNSSLNHKYSGNGVASSSLPRSSR</sequence>
<comment type="caution">
    <text evidence="1">The sequence shown here is derived from an EMBL/GenBank/DDBJ whole genome shotgun (WGS) entry which is preliminary data.</text>
</comment>
<organism evidence="1 2">
    <name type="scientific">Vaccinium darrowii</name>
    <dbReference type="NCBI Taxonomy" id="229202"/>
    <lineage>
        <taxon>Eukaryota</taxon>
        <taxon>Viridiplantae</taxon>
        <taxon>Streptophyta</taxon>
        <taxon>Embryophyta</taxon>
        <taxon>Tracheophyta</taxon>
        <taxon>Spermatophyta</taxon>
        <taxon>Magnoliopsida</taxon>
        <taxon>eudicotyledons</taxon>
        <taxon>Gunneridae</taxon>
        <taxon>Pentapetalae</taxon>
        <taxon>asterids</taxon>
        <taxon>Ericales</taxon>
        <taxon>Ericaceae</taxon>
        <taxon>Vaccinioideae</taxon>
        <taxon>Vaccinieae</taxon>
        <taxon>Vaccinium</taxon>
    </lineage>
</organism>
<evidence type="ECO:0000313" key="2">
    <source>
        <dbReference type="Proteomes" id="UP000828048"/>
    </source>
</evidence>
<gene>
    <name evidence="1" type="ORF">Vadar_018211</name>
</gene>